<dbReference type="Pfam" id="PF13411">
    <property type="entry name" value="MerR_1"/>
    <property type="match status" value="1"/>
</dbReference>
<keyword evidence="1" id="KW-0238">DNA-binding</keyword>
<dbReference type="Gene3D" id="1.10.1660.10">
    <property type="match status" value="1"/>
</dbReference>
<dbReference type="InterPro" id="IPR000551">
    <property type="entry name" value="MerR-type_HTH_dom"/>
</dbReference>
<proteinExistence type="predicted"/>
<dbReference type="EMBL" id="AJ937767">
    <property type="protein sequence ID" value="CAI78605.1"/>
    <property type="molecule type" value="Genomic_DNA"/>
</dbReference>
<reference evidence="3" key="1">
    <citation type="journal article" date="2005" name="Environ. Microbiol.">
        <title>Lateral gene transfer and phylogenetic assignment of environmental fosmid clones.</title>
        <authorList>
            <person name="Nesbo C.L."/>
            <person name="Boucher Y."/>
            <person name="Dlutek M."/>
            <person name="Doolittle F.W."/>
        </authorList>
    </citation>
    <scope>NUCLEOTIDE SEQUENCE</scope>
</reference>
<dbReference type="CDD" id="cd04765">
    <property type="entry name" value="HTH_MlrA-like_sg2"/>
    <property type="match status" value="1"/>
</dbReference>
<dbReference type="AlphaFoldDB" id="Q2YZU3"/>
<dbReference type="InterPro" id="IPR047057">
    <property type="entry name" value="MerR_fam"/>
</dbReference>
<dbReference type="SUPFAM" id="SSF46955">
    <property type="entry name" value="Putative DNA-binding domain"/>
    <property type="match status" value="1"/>
</dbReference>
<protein>
    <submittedName>
        <fullName evidence="3">Transcriptional regulator</fullName>
    </submittedName>
</protein>
<dbReference type="PANTHER" id="PTHR30204">
    <property type="entry name" value="REDOX-CYCLING DRUG-SENSING TRANSCRIPTIONAL ACTIVATOR SOXR"/>
    <property type="match status" value="1"/>
</dbReference>
<evidence type="ECO:0000259" key="2">
    <source>
        <dbReference type="PROSITE" id="PS50937"/>
    </source>
</evidence>
<dbReference type="GO" id="GO:0003677">
    <property type="term" value="F:DNA binding"/>
    <property type="evidence" value="ECO:0007669"/>
    <property type="project" value="UniProtKB-KW"/>
</dbReference>
<dbReference type="PANTHER" id="PTHR30204:SF15">
    <property type="entry name" value="BLL5018 PROTEIN"/>
    <property type="match status" value="1"/>
</dbReference>
<feature type="domain" description="HTH merR-type" evidence="2">
    <location>
        <begin position="13"/>
        <end position="83"/>
    </location>
</feature>
<evidence type="ECO:0000256" key="1">
    <source>
        <dbReference type="ARBA" id="ARBA00023125"/>
    </source>
</evidence>
<sequence>MVNDISFIPDKEYFRIGEVAQLIGVETYVLRYWETEFNSIKPVRPFSNQRLYRRKDVELILLIKDLLYQQKYTIEGAREKIKSLSHPAQPVESNSDKDKLKFIDEIRDDLNDLKQFLKKIV</sequence>
<dbReference type="InterPro" id="IPR009061">
    <property type="entry name" value="DNA-bd_dom_put_sf"/>
</dbReference>
<organism evidence="3">
    <name type="scientific">uncultured delta proteobacterium</name>
    <dbReference type="NCBI Taxonomy" id="34034"/>
    <lineage>
        <taxon>Bacteria</taxon>
        <taxon>Deltaproteobacteria</taxon>
        <taxon>environmental samples</taxon>
    </lineage>
</organism>
<dbReference type="SMART" id="SM00422">
    <property type="entry name" value="HTH_MERR"/>
    <property type="match status" value="1"/>
</dbReference>
<name>Q2YZU3_9DELT</name>
<gene>
    <name evidence="3" type="primary">soxR</name>
</gene>
<accession>Q2YZU3</accession>
<dbReference type="PROSITE" id="PS50937">
    <property type="entry name" value="HTH_MERR_2"/>
    <property type="match status" value="1"/>
</dbReference>
<dbReference type="GO" id="GO:0003700">
    <property type="term" value="F:DNA-binding transcription factor activity"/>
    <property type="evidence" value="ECO:0007669"/>
    <property type="project" value="InterPro"/>
</dbReference>
<evidence type="ECO:0000313" key="3">
    <source>
        <dbReference type="EMBL" id="CAI78605.1"/>
    </source>
</evidence>